<dbReference type="Proteomes" id="UP000567179">
    <property type="component" value="Unassembled WGS sequence"/>
</dbReference>
<feature type="transmembrane region" description="Helical" evidence="1">
    <location>
        <begin position="51"/>
        <end position="74"/>
    </location>
</feature>
<keyword evidence="3" id="KW-1185">Reference proteome</keyword>
<feature type="transmembrane region" description="Helical" evidence="1">
    <location>
        <begin position="104"/>
        <end position="123"/>
    </location>
</feature>
<organism evidence="2 3">
    <name type="scientific">Psilocybe cf. subviscida</name>
    <dbReference type="NCBI Taxonomy" id="2480587"/>
    <lineage>
        <taxon>Eukaryota</taxon>
        <taxon>Fungi</taxon>
        <taxon>Dikarya</taxon>
        <taxon>Basidiomycota</taxon>
        <taxon>Agaricomycotina</taxon>
        <taxon>Agaricomycetes</taxon>
        <taxon>Agaricomycetidae</taxon>
        <taxon>Agaricales</taxon>
        <taxon>Agaricineae</taxon>
        <taxon>Strophariaceae</taxon>
        <taxon>Psilocybe</taxon>
    </lineage>
</organism>
<sequence length="609" mass="66155">MAFGIAKVTLVSICVESILYGFLLVIFLLTEKIIRKRHTECPSTRSVNLKMLCILVTMFIGATIHLGTSLARLLCAFIETGVERNDGITLDYQKLIDVNTPANILRIVVYEIQTLVGDAFIIYRLHLVWNGNKFLLYPLVLASIASLVAAVGSVQAVARSHTESTSKPILGLNQGAWVVLFFALTVFTNISASGSSAFIISKEDAEDERPPRLALIAGRIWWVPLNVTQMTMPGAQCDWGHTRLAILESGALYGISLIVLMALYIKGLYPQNVVLDAMPQVIGIAFSLIIARVVLGVSRANAIKSQSAQIQQLNLSVKNMLESQKSTLKTQGMESWHSGSTQMFKEGRENEFIACEVEVIQSNDTESVGGESGQIYSDRSHALMGADRNHCAPGEQASYDCGDANPASLCGEADRCDGSLSPAPSTVHVMCLPRLPSPPSAVYQSLSFTSAESQGPKPCHAVTSLRDPETPLEAAPHHLASHSARSGKHKRALNVQFTGPALIGYMLNCILFGALAVQVYLYTLSFPNDRPFFKCLVLGIFVIEAAQTMFLTHDIFDSLAAGWGDLSEASRVHWAWFDTPIMGGIGEAGLTHELDLCCQQPPSVDTNAR</sequence>
<keyword evidence="1" id="KW-0472">Membrane</keyword>
<dbReference type="EMBL" id="JAACJJ010000029">
    <property type="protein sequence ID" value="KAF5319532.1"/>
    <property type="molecule type" value="Genomic_DNA"/>
</dbReference>
<comment type="caution">
    <text evidence="2">The sequence shown here is derived from an EMBL/GenBank/DDBJ whole genome shotgun (WGS) entry which is preliminary data.</text>
</comment>
<feature type="transmembrane region" description="Helical" evidence="1">
    <location>
        <begin position="6"/>
        <end position="30"/>
    </location>
</feature>
<protein>
    <submittedName>
        <fullName evidence="2">Uncharacterized protein</fullName>
    </submittedName>
</protein>
<feature type="transmembrane region" description="Helical" evidence="1">
    <location>
        <begin position="244"/>
        <end position="265"/>
    </location>
</feature>
<proteinExistence type="predicted"/>
<evidence type="ECO:0000313" key="3">
    <source>
        <dbReference type="Proteomes" id="UP000567179"/>
    </source>
</evidence>
<feature type="transmembrane region" description="Helical" evidence="1">
    <location>
        <begin position="277"/>
        <end position="295"/>
    </location>
</feature>
<keyword evidence="1" id="KW-1133">Transmembrane helix</keyword>
<reference evidence="2 3" key="1">
    <citation type="journal article" date="2020" name="ISME J.">
        <title>Uncovering the hidden diversity of litter-decomposition mechanisms in mushroom-forming fungi.</title>
        <authorList>
            <person name="Floudas D."/>
            <person name="Bentzer J."/>
            <person name="Ahren D."/>
            <person name="Johansson T."/>
            <person name="Persson P."/>
            <person name="Tunlid A."/>
        </authorList>
    </citation>
    <scope>NUCLEOTIDE SEQUENCE [LARGE SCALE GENOMIC DNA]</scope>
    <source>
        <strain evidence="2 3">CBS 101986</strain>
    </source>
</reference>
<keyword evidence="1" id="KW-0812">Transmembrane</keyword>
<dbReference type="AlphaFoldDB" id="A0A8H5BAA7"/>
<dbReference type="PANTHER" id="PTHR40465">
    <property type="entry name" value="CHROMOSOME 1, WHOLE GENOME SHOTGUN SEQUENCE"/>
    <property type="match status" value="1"/>
</dbReference>
<gene>
    <name evidence="2" type="ORF">D9619_008334</name>
</gene>
<name>A0A8H5BAA7_9AGAR</name>
<dbReference type="PANTHER" id="PTHR40465:SF1">
    <property type="entry name" value="DUF6534 DOMAIN-CONTAINING PROTEIN"/>
    <property type="match status" value="1"/>
</dbReference>
<dbReference type="OrthoDB" id="2756618at2759"/>
<feature type="transmembrane region" description="Helical" evidence="1">
    <location>
        <begin position="177"/>
        <end position="200"/>
    </location>
</feature>
<feature type="transmembrane region" description="Helical" evidence="1">
    <location>
        <begin position="497"/>
        <end position="519"/>
    </location>
</feature>
<accession>A0A8H5BAA7</accession>
<evidence type="ECO:0000313" key="2">
    <source>
        <dbReference type="EMBL" id="KAF5319532.1"/>
    </source>
</evidence>
<feature type="transmembrane region" description="Helical" evidence="1">
    <location>
        <begin position="135"/>
        <end position="157"/>
    </location>
</feature>
<evidence type="ECO:0000256" key="1">
    <source>
        <dbReference type="SAM" id="Phobius"/>
    </source>
</evidence>